<dbReference type="Proteomes" id="UP000179227">
    <property type="component" value="Unassembled WGS sequence"/>
</dbReference>
<accession>A0A1F5HYT6</accession>
<gene>
    <name evidence="2" type="ORF">A3A60_01095</name>
</gene>
<evidence type="ECO:0000313" key="3">
    <source>
        <dbReference type="Proteomes" id="UP000179227"/>
    </source>
</evidence>
<comment type="caution">
    <text evidence="2">The sequence shown here is derived from an EMBL/GenBank/DDBJ whole genome shotgun (WGS) entry which is preliminary data.</text>
</comment>
<dbReference type="Pfam" id="PF04977">
    <property type="entry name" value="DivIC"/>
    <property type="match status" value="1"/>
</dbReference>
<proteinExistence type="predicted"/>
<evidence type="ECO:0008006" key="4">
    <source>
        <dbReference type="Google" id="ProtNLM"/>
    </source>
</evidence>
<name>A0A1F5HYT6_9BACT</name>
<feature type="non-terminal residue" evidence="2">
    <location>
        <position position="103"/>
    </location>
</feature>
<organism evidence="2 3">
    <name type="scientific">Candidatus Curtissbacteria bacterium RIFCSPLOWO2_01_FULL_42_26</name>
    <dbReference type="NCBI Taxonomy" id="1797729"/>
    <lineage>
        <taxon>Bacteria</taxon>
        <taxon>Candidatus Curtissiibacteriota</taxon>
    </lineage>
</organism>
<dbReference type="STRING" id="1797729.A3A60_01095"/>
<sequence>MKRNLLLIFAVIVGLLLAYNSAKKIASYRGTSQKITGEQAKLEQLRQENAELKQELEYKKSDKFAEGEIRNKLGLAKPGEEVFVVPKEDERLTANDKSRDERS</sequence>
<dbReference type="InterPro" id="IPR007060">
    <property type="entry name" value="FtsL/DivIC"/>
</dbReference>
<feature type="coiled-coil region" evidence="1">
    <location>
        <begin position="28"/>
        <end position="62"/>
    </location>
</feature>
<evidence type="ECO:0000256" key="1">
    <source>
        <dbReference type="SAM" id="Coils"/>
    </source>
</evidence>
<reference evidence="2 3" key="1">
    <citation type="journal article" date="2016" name="Nat. Commun.">
        <title>Thousands of microbial genomes shed light on interconnected biogeochemical processes in an aquifer system.</title>
        <authorList>
            <person name="Anantharaman K."/>
            <person name="Brown C.T."/>
            <person name="Hug L.A."/>
            <person name="Sharon I."/>
            <person name="Castelle C.J."/>
            <person name="Probst A.J."/>
            <person name="Thomas B.C."/>
            <person name="Singh A."/>
            <person name="Wilkins M.J."/>
            <person name="Karaoz U."/>
            <person name="Brodie E.L."/>
            <person name="Williams K.H."/>
            <person name="Hubbard S.S."/>
            <person name="Banfield J.F."/>
        </authorList>
    </citation>
    <scope>NUCLEOTIDE SEQUENCE [LARGE SCALE GENOMIC DNA]</scope>
</reference>
<keyword evidence="1" id="KW-0175">Coiled coil</keyword>
<protein>
    <recommendedName>
        <fullName evidence="4">Cell division protein FtsB</fullName>
    </recommendedName>
</protein>
<evidence type="ECO:0000313" key="2">
    <source>
        <dbReference type="EMBL" id="OGE09129.1"/>
    </source>
</evidence>
<dbReference type="AlphaFoldDB" id="A0A1F5HYT6"/>
<dbReference type="EMBL" id="MFBS01000024">
    <property type="protein sequence ID" value="OGE09129.1"/>
    <property type="molecule type" value="Genomic_DNA"/>
</dbReference>